<dbReference type="PANTHER" id="PTHR36510">
    <property type="entry name" value="GLUTAMATE--CYSTEINE LIGASE 2-RELATED"/>
    <property type="match status" value="1"/>
</dbReference>
<keyword evidence="2 5" id="KW-0547">Nucleotide-binding</keyword>
<evidence type="ECO:0000256" key="5">
    <source>
        <dbReference type="HAMAP-Rule" id="MF_01609"/>
    </source>
</evidence>
<comment type="similarity">
    <text evidence="5">Belongs to the glutamate--cysteine ligase type 2 family. YbdK subfamily.</text>
</comment>
<dbReference type="PANTHER" id="PTHR36510:SF1">
    <property type="entry name" value="GLUTAMATE--CYSTEINE LIGASE 2-RELATED"/>
    <property type="match status" value="1"/>
</dbReference>
<dbReference type="NCBIfam" id="NF010041">
    <property type="entry name" value="PRK13517.1-1"/>
    <property type="match status" value="1"/>
</dbReference>
<keyword evidence="7" id="KW-1185">Reference proteome</keyword>
<dbReference type="InterPro" id="IPR050141">
    <property type="entry name" value="GCL_type2/YbdK_subfam"/>
</dbReference>
<dbReference type="SUPFAM" id="SSF55931">
    <property type="entry name" value="Glutamine synthetase/guanido kinase"/>
    <property type="match status" value="1"/>
</dbReference>
<evidence type="ECO:0000313" key="7">
    <source>
        <dbReference type="Proteomes" id="UP001448858"/>
    </source>
</evidence>
<evidence type="ECO:0000256" key="2">
    <source>
        <dbReference type="ARBA" id="ARBA00022741"/>
    </source>
</evidence>
<dbReference type="InterPro" id="IPR011793">
    <property type="entry name" value="YbdK"/>
</dbReference>
<evidence type="ECO:0000256" key="1">
    <source>
        <dbReference type="ARBA" id="ARBA00022598"/>
    </source>
</evidence>
<organism evidence="6 7">
    <name type="scientific">Arthrobacter citreus</name>
    <dbReference type="NCBI Taxonomy" id="1670"/>
    <lineage>
        <taxon>Bacteria</taxon>
        <taxon>Bacillati</taxon>
        <taxon>Actinomycetota</taxon>
        <taxon>Actinomycetes</taxon>
        <taxon>Micrococcales</taxon>
        <taxon>Micrococcaceae</taxon>
        <taxon>Arthrobacter</taxon>
    </lineage>
</organism>
<accession>A0ABZ2ZWI3</accession>
<dbReference type="GO" id="GO:0004357">
    <property type="term" value="F:glutamate-cysteine ligase activity"/>
    <property type="evidence" value="ECO:0007669"/>
    <property type="project" value="UniProtKB-EC"/>
</dbReference>
<reference evidence="6 7" key="1">
    <citation type="submission" date="2024-04" db="EMBL/GenBank/DDBJ databases">
        <title>Arthrobacter sp. from Plains bison fecal sample.</title>
        <authorList>
            <person name="Ruzzini A."/>
        </authorList>
    </citation>
    <scope>NUCLEOTIDE SEQUENCE [LARGE SCALE GENOMIC DNA]</scope>
    <source>
        <strain evidence="6 7">EINP1</strain>
    </source>
</reference>
<dbReference type="RefSeq" id="WP_342024136.1">
    <property type="nucleotide sequence ID" value="NZ_CP151657.1"/>
</dbReference>
<dbReference type="InterPro" id="IPR006336">
    <property type="entry name" value="GCS2"/>
</dbReference>
<sequence length="376" mass="40382">MEQGYYVVTFGIEEEFLLTDPRTAAPVTRAAEVIAAMTPGDGKSFTSNAEFLACQVESTTPICSEPEEALASLLDFRERLAAAAADIGLAAAPTGAAPLAEQGPAVVSETVRYRQMGEMAGGVGDEQYVNGTHVHVAVPSRDQGVQVLNRLRPWLSTLGALSTNSPYWHGRDSRFASWRIIHYRRWTVQGFAPYFRSAADYDARIARLTATDVVLDPGHIGWIARLSNTFPTVEVRVADAQLEARDTVLLALMIRGLVTTLLAEEGSDPEDSPGALDDPEILDAGLWQAARFGLGGNLLDHGPAGGHQGRTAANQLNALLDYIRPALEDSGDYRYVRAGVAHVLDAGTGAQRQREAVRRAGFAGLGPLFAQSLTAR</sequence>
<dbReference type="HAMAP" id="MF_01609">
    <property type="entry name" value="Glu_cys_ligase_2"/>
    <property type="match status" value="1"/>
</dbReference>
<dbReference type="NCBIfam" id="TIGR02050">
    <property type="entry name" value="gshA_cyan_rel"/>
    <property type="match status" value="1"/>
</dbReference>
<protein>
    <recommendedName>
        <fullName evidence="5">Putative glutamate--cysteine ligase 2</fullName>
        <ecNumber evidence="5">6.3.2.2</ecNumber>
    </recommendedName>
    <alternativeName>
        <fullName evidence="5">Gamma-glutamylcysteine synthetase 2</fullName>
        <shortName evidence="5">GCS 2</shortName>
        <shortName evidence="5">Gamma-GCS 2</shortName>
    </alternativeName>
</protein>
<gene>
    <name evidence="6" type="ORF">AAE021_02745</name>
</gene>
<proteinExistence type="inferred from homology"/>
<comment type="function">
    <text evidence="5">ATP-dependent carboxylate-amine ligase which exhibits weak glutamate--cysteine ligase activity.</text>
</comment>
<comment type="catalytic activity">
    <reaction evidence="4 5">
        <text>L-cysteine + L-glutamate + ATP = gamma-L-glutamyl-L-cysteine + ADP + phosphate + H(+)</text>
        <dbReference type="Rhea" id="RHEA:13285"/>
        <dbReference type="ChEBI" id="CHEBI:15378"/>
        <dbReference type="ChEBI" id="CHEBI:29985"/>
        <dbReference type="ChEBI" id="CHEBI:30616"/>
        <dbReference type="ChEBI" id="CHEBI:35235"/>
        <dbReference type="ChEBI" id="CHEBI:43474"/>
        <dbReference type="ChEBI" id="CHEBI:58173"/>
        <dbReference type="ChEBI" id="CHEBI:456216"/>
        <dbReference type="EC" id="6.3.2.2"/>
    </reaction>
</comment>
<dbReference type="EC" id="6.3.2.2" evidence="5"/>
<evidence type="ECO:0000256" key="3">
    <source>
        <dbReference type="ARBA" id="ARBA00022840"/>
    </source>
</evidence>
<evidence type="ECO:0000256" key="4">
    <source>
        <dbReference type="ARBA" id="ARBA00048819"/>
    </source>
</evidence>
<evidence type="ECO:0000313" key="6">
    <source>
        <dbReference type="EMBL" id="WZP16526.1"/>
    </source>
</evidence>
<dbReference type="InterPro" id="IPR014746">
    <property type="entry name" value="Gln_synth/guanido_kin_cat_dom"/>
</dbReference>
<keyword evidence="3 5" id="KW-0067">ATP-binding</keyword>
<keyword evidence="1 5" id="KW-0436">Ligase</keyword>
<dbReference type="EMBL" id="CP151657">
    <property type="protein sequence ID" value="WZP16526.1"/>
    <property type="molecule type" value="Genomic_DNA"/>
</dbReference>
<name>A0ABZ2ZWI3_9MICC</name>
<dbReference type="Pfam" id="PF04107">
    <property type="entry name" value="GCS2"/>
    <property type="match status" value="1"/>
</dbReference>
<dbReference type="Gene3D" id="3.30.590.20">
    <property type="match status" value="1"/>
</dbReference>
<dbReference type="Proteomes" id="UP001448858">
    <property type="component" value="Chromosome"/>
</dbReference>